<accession>A0A1M5AND1</accession>
<dbReference type="AlphaFoldDB" id="A0A1M5AND1"/>
<evidence type="ECO:0000313" key="3">
    <source>
        <dbReference type="EMBL" id="SHF31743.1"/>
    </source>
</evidence>
<evidence type="ECO:0000259" key="2">
    <source>
        <dbReference type="SMART" id="SM00363"/>
    </source>
</evidence>
<keyword evidence="1" id="KW-0694">RNA-binding</keyword>
<dbReference type="Gene3D" id="3.10.290.10">
    <property type="entry name" value="RNA-binding S4 domain"/>
    <property type="match status" value="1"/>
</dbReference>
<dbReference type="RefSeq" id="WP_073343933.1">
    <property type="nucleotide sequence ID" value="NZ_FQVH01000018.1"/>
</dbReference>
<dbReference type="SUPFAM" id="SSF55174">
    <property type="entry name" value="Alpha-L RNA-binding motif"/>
    <property type="match status" value="1"/>
</dbReference>
<dbReference type="GO" id="GO:0003723">
    <property type="term" value="F:RNA binding"/>
    <property type="evidence" value="ECO:0007669"/>
    <property type="project" value="UniProtKB-KW"/>
</dbReference>
<dbReference type="PROSITE" id="PS50889">
    <property type="entry name" value="S4"/>
    <property type="match status" value="1"/>
</dbReference>
<keyword evidence="4" id="KW-1185">Reference proteome</keyword>
<dbReference type="InterPro" id="IPR002942">
    <property type="entry name" value="S4_RNA-bd"/>
</dbReference>
<reference evidence="3 4" key="1">
    <citation type="submission" date="2016-11" db="EMBL/GenBank/DDBJ databases">
        <authorList>
            <person name="Jaros S."/>
            <person name="Januszkiewicz K."/>
            <person name="Wedrychowicz H."/>
        </authorList>
    </citation>
    <scope>NUCLEOTIDE SEQUENCE [LARGE SCALE GENOMIC DNA]</scope>
    <source>
        <strain evidence="3 4">DSM 17918</strain>
    </source>
</reference>
<organism evidence="3 4">
    <name type="scientific">Caldanaerobius fijiensis DSM 17918</name>
    <dbReference type="NCBI Taxonomy" id="1121256"/>
    <lineage>
        <taxon>Bacteria</taxon>
        <taxon>Bacillati</taxon>
        <taxon>Bacillota</taxon>
        <taxon>Clostridia</taxon>
        <taxon>Thermoanaerobacterales</taxon>
        <taxon>Thermoanaerobacteraceae</taxon>
        <taxon>Caldanaerobius</taxon>
    </lineage>
</organism>
<evidence type="ECO:0000313" key="4">
    <source>
        <dbReference type="Proteomes" id="UP000184088"/>
    </source>
</evidence>
<dbReference type="EMBL" id="FQVH01000018">
    <property type="protein sequence ID" value="SHF31743.1"/>
    <property type="molecule type" value="Genomic_DNA"/>
</dbReference>
<dbReference type="CDD" id="cd00165">
    <property type="entry name" value="S4"/>
    <property type="match status" value="1"/>
</dbReference>
<sequence length="68" mass="7464">MNVKINTDYIKLEQVLKLANVVPTGGQAKLMIKDGHVKVNGSVCLQRGKKIRKGDVISVEGQDDIFVI</sequence>
<dbReference type="OrthoDB" id="9811532at2"/>
<name>A0A1M5AND1_9THEO</name>
<evidence type="ECO:0000256" key="1">
    <source>
        <dbReference type="PROSITE-ProRule" id="PRU00182"/>
    </source>
</evidence>
<proteinExistence type="predicted"/>
<protein>
    <submittedName>
        <fullName evidence="3">Ribosome-associated protein</fullName>
    </submittedName>
</protein>
<dbReference type="InterPro" id="IPR036986">
    <property type="entry name" value="S4_RNA-bd_sf"/>
</dbReference>
<dbReference type="Pfam" id="PF13275">
    <property type="entry name" value="S4_2"/>
    <property type="match status" value="1"/>
</dbReference>
<dbReference type="STRING" id="1121256.SAMN02746089_01680"/>
<feature type="domain" description="RNA-binding S4" evidence="2">
    <location>
        <begin position="10"/>
        <end position="66"/>
    </location>
</feature>
<gene>
    <name evidence="3" type="ORF">SAMN02746089_01680</name>
</gene>
<dbReference type="SMART" id="SM00363">
    <property type="entry name" value="S4"/>
    <property type="match status" value="1"/>
</dbReference>
<dbReference type="Proteomes" id="UP000184088">
    <property type="component" value="Unassembled WGS sequence"/>
</dbReference>